<keyword evidence="1" id="KW-0677">Repeat</keyword>
<dbReference type="GO" id="GO:0006355">
    <property type="term" value="P:regulation of DNA-templated transcription"/>
    <property type="evidence" value="ECO:0007669"/>
    <property type="project" value="InterPro"/>
</dbReference>
<evidence type="ECO:0000259" key="6">
    <source>
        <dbReference type="Pfam" id="PF25068"/>
    </source>
</evidence>
<dbReference type="InterPro" id="IPR019734">
    <property type="entry name" value="TPR_rpt"/>
</dbReference>
<dbReference type="GO" id="GO:0006368">
    <property type="term" value="P:transcription elongation by RNA polymerase II"/>
    <property type="evidence" value="ECO:0007669"/>
    <property type="project" value="TreeGrafter"/>
</dbReference>
<evidence type="ECO:0000256" key="5">
    <source>
        <dbReference type="SAM" id="MobiDB-lite"/>
    </source>
</evidence>
<evidence type="ECO:0000256" key="2">
    <source>
        <dbReference type="ARBA" id="ARBA00022803"/>
    </source>
</evidence>
<feature type="repeat" description="TPR" evidence="3">
    <location>
        <begin position="324"/>
        <end position="357"/>
    </location>
</feature>
<feature type="repeat" description="TPR" evidence="3">
    <location>
        <begin position="434"/>
        <end position="467"/>
    </location>
</feature>
<feature type="domain" description="Tetratricopeptide repeat protein 21A/21B fourth ARM" evidence="6">
    <location>
        <begin position="151"/>
        <end position="315"/>
    </location>
</feature>
<feature type="region of interest" description="Disordered" evidence="5">
    <location>
        <begin position="866"/>
        <end position="969"/>
    </location>
</feature>
<feature type="compositionally biased region" description="Basic and acidic residues" evidence="5">
    <location>
        <begin position="916"/>
        <end position="936"/>
    </location>
</feature>
<dbReference type="STRING" id="456900.A0A151IKC7"/>
<feature type="compositionally biased region" description="Low complexity" evidence="5">
    <location>
        <begin position="1135"/>
        <end position="1145"/>
    </location>
</feature>
<evidence type="ECO:0000256" key="1">
    <source>
        <dbReference type="ARBA" id="ARBA00022737"/>
    </source>
</evidence>
<dbReference type="PANTHER" id="PTHR14027:SF2">
    <property type="entry name" value="RNA POLYMERASE-ASSOCIATED PROTEIN CTR9 HOMOLOG"/>
    <property type="match status" value="1"/>
</dbReference>
<dbReference type="Pfam" id="PF13374">
    <property type="entry name" value="TPR_10"/>
    <property type="match status" value="1"/>
</dbReference>
<dbReference type="Gene3D" id="1.25.40.10">
    <property type="entry name" value="Tetratricopeptide repeat domain"/>
    <property type="match status" value="4"/>
</dbReference>
<feature type="repeat" description="TPR" evidence="3">
    <location>
        <begin position="289"/>
        <end position="322"/>
    </location>
</feature>
<dbReference type="Pfam" id="PF14559">
    <property type="entry name" value="TPR_19"/>
    <property type="match status" value="1"/>
</dbReference>
<feature type="repeat" description="TPR" evidence="3">
    <location>
        <begin position="698"/>
        <end position="731"/>
    </location>
</feature>
<dbReference type="SUPFAM" id="SSF48452">
    <property type="entry name" value="TPR-like"/>
    <property type="match status" value="4"/>
</dbReference>
<dbReference type="PROSITE" id="PS50005">
    <property type="entry name" value="TPR"/>
    <property type="match status" value="6"/>
</dbReference>
<dbReference type="AlphaFoldDB" id="A0A151IKC7"/>
<dbReference type="SMART" id="SM00028">
    <property type="entry name" value="TPR"/>
    <property type="match status" value="13"/>
</dbReference>
<proteinExistence type="predicted"/>
<feature type="repeat" description="TPR" evidence="3">
    <location>
        <begin position="513"/>
        <end position="546"/>
    </location>
</feature>
<feature type="non-terminal residue" evidence="7">
    <location>
        <position position="1"/>
    </location>
</feature>
<name>A0A151IKC7_9HYME</name>
<dbReference type="FunFam" id="1.25.40.10:FF:000069">
    <property type="entry name" value="CTR9 homolog, Paf1/RNA polymerase II complex component"/>
    <property type="match status" value="1"/>
</dbReference>
<feature type="compositionally biased region" description="Basic residues" evidence="5">
    <location>
        <begin position="954"/>
        <end position="967"/>
    </location>
</feature>
<gene>
    <name evidence="7" type="ORF">ALC62_04343</name>
</gene>
<evidence type="ECO:0000313" key="8">
    <source>
        <dbReference type="Proteomes" id="UP000078542"/>
    </source>
</evidence>
<dbReference type="Pfam" id="PF13432">
    <property type="entry name" value="TPR_16"/>
    <property type="match status" value="1"/>
</dbReference>
<feature type="compositionally biased region" description="Basic and acidic residues" evidence="5">
    <location>
        <begin position="896"/>
        <end position="908"/>
    </location>
</feature>
<dbReference type="Proteomes" id="UP000078542">
    <property type="component" value="Unassembled WGS sequence"/>
</dbReference>
<dbReference type="FunFam" id="1.25.40.10:FF:000322">
    <property type="entry name" value="RNA polymerase-associated protein CTR9 homolog"/>
    <property type="match status" value="1"/>
</dbReference>
<evidence type="ECO:0000256" key="4">
    <source>
        <dbReference type="SAM" id="Coils"/>
    </source>
</evidence>
<evidence type="ECO:0000256" key="3">
    <source>
        <dbReference type="PROSITE-ProRule" id="PRU00339"/>
    </source>
</evidence>
<dbReference type="FunFam" id="1.25.40.10:FF:000077">
    <property type="entry name" value="CTR9 homolog, Paf1/RNA polymerase II complex component"/>
    <property type="match status" value="1"/>
</dbReference>
<keyword evidence="4" id="KW-0175">Coiled coil</keyword>
<dbReference type="Pfam" id="PF25068">
    <property type="entry name" value="ARM_TT21_4th"/>
    <property type="match status" value="1"/>
</dbReference>
<feature type="compositionally biased region" description="Basic and acidic residues" evidence="5">
    <location>
        <begin position="873"/>
        <end position="888"/>
    </location>
</feature>
<evidence type="ECO:0000313" key="7">
    <source>
        <dbReference type="EMBL" id="KYN04784.1"/>
    </source>
</evidence>
<accession>A0A151IKC7</accession>
<feature type="coiled-coil region" evidence="4">
    <location>
        <begin position="835"/>
        <end position="866"/>
    </location>
</feature>
<feature type="region of interest" description="Disordered" evidence="5">
    <location>
        <begin position="1125"/>
        <end position="1153"/>
    </location>
</feature>
<organism evidence="7 8">
    <name type="scientific">Cyphomyrmex costatus</name>
    <dbReference type="NCBI Taxonomy" id="456900"/>
    <lineage>
        <taxon>Eukaryota</taxon>
        <taxon>Metazoa</taxon>
        <taxon>Ecdysozoa</taxon>
        <taxon>Arthropoda</taxon>
        <taxon>Hexapoda</taxon>
        <taxon>Insecta</taxon>
        <taxon>Pterygota</taxon>
        <taxon>Neoptera</taxon>
        <taxon>Endopterygota</taxon>
        <taxon>Hymenoptera</taxon>
        <taxon>Apocrita</taxon>
        <taxon>Aculeata</taxon>
        <taxon>Formicoidea</taxon>
        <taxon>Formicidae</taxon>
        <taxon>Myrmicinae</taxon>
        <taxon>Cyphomyrmex</taxon>
    </lineage>
</organism>
<feature type="repeat" description="TPR" evidence="3">
    <location>
        <begin position="181"/>
        <end position="214"/>
    </location>
</feature>
<dbReference type="InterPro" id="IPR031101">
    <property type="entry name" value="Ctr9"/>
</dbReference>
<dbReference type="PANTHER" id="PTHR14027">
    <property type="entry name" value="RNA POLYMERASE-ASSOCIATED PROTEIN CTR9"/>
    <property type="match status" value="1"/>
</dbReference>
<keyword evidence="8" id="KW-1185">Reference proteome</keyword>
<dbReference type="EMBL" id="KQ977224">
    <property type="protein sequence ID" value="KYN04784.1"/>
    <property type="molecule type" value="Genomic_DNA"/>
</dbReference>
<dbReference type="Pfam" id="PF13181">
    <property type="entry name" value="TPR_8"/>
    <property type="match status" value="2"/>
</dbReference>
<dbReference type="InterPro" id="IPR011990">
    <property type="entry name" value="TPR-like_helical_dom_sf"/>
</dbReference>
<sequence length="1153" mass="132562">VIEVYLDPDGNEVIGILRQQHAQLNIWVNLALEYYKQQKIDDFIKILESSRIHANIDYCDYEKDQMRAIDMLAAYYVQEANKEKNKDKKRDLFTKATLLYTIADKIIMYDQNHLLGRAYFCLLEGDKMEQADAQFNFVLNQLPNNIPSLLGKACIAFNKKDYKGALAFYKKALRTNPNCPAAVRLGMGHCFMKLNNHEKARLAFERVLQLDGQCVDALVGLSVLKLNQQQPDSIRTGVQMLSKAYTIDSTNPMVLNHLANHFFFKKNYNKVRDLASHAFHNTENEAMRAESCYQLARVFHVRSDYDQAFRYYYQATQFAPPVFVLPHFGLGQMYVYRGDVENAAQCFEKVLKAQPGNYETMKILGSLYANSSSQSKRDIAKNHLRKVTEQFPDDVEAWIELAQILEQSDLNAALNAYGTATKILKEKVQADIPPEILNNVGALHYRLGNLEEATKNLEESLARSKADALRDSKYCYSIVTTTYNLARLNEALRVFDRAEELYKSILLVRPNYVDCYLRLGCMARDMGQIYEASDWFKDALSMDNEHPDAWSLLGNLHLAKMEWDPSQKKFERILKNPTTSTDAYSLITMGNIWLQTLHQSEKDKKREKHHDRALAMYEQVLRNDPKNIWAANGIGAVLAHKGCVNEARDIFAQVREATAEFCDVWLNIAHIYVEQKQFVSAIQMYENCLCKFYEYHHVEVLQYLGRAYFKAGKLKEAKLTLLKARRVAPQDTVLLYNIALVLQRLATQILKDEKSTLTTVQQAVHELRISLKYFQYLSAPGDRMEHPSWMAKTEAKRSQDLLSQAQYRVARARRLDEEVLKRKQEEERQAFKMRQTEEQYKLEEMRRQKEEMLQKQQEYVEKTKNALVFGEMPSEKPCKKGKRQRTDDQYVSDSGGSDRDEGREEIPKERKRKRKPSSETEERESKGKERRRKDVGSDNSDIYLARSDSDQPKQKRCNKNVRTKKEKMRTGTVEALKDKVVKSKETISTSESDSDMDGLKITSGLNYNFIVIVSKAVMRINCMAANKSSLIPKAFAPHVRDFEKDRVRERVVLGRGHQADQEKAYHRQGPDPKVARVQARKNTNQEAKVDRDLNQNLFQGPNQDQGVVAGCDRTLDQKAVLIAGVRTDRHGTRDSTSPVSRKSVSGSGGSDSE</sequence>
<keyword evidence="2 3" id="KW-0802">TPR repeat</keyword>
<protein>
    <submittedName>
        <fullName evidence="7">RNA polymerase-associated protein CTR9 like protein</fullName>
    </submittedName>
</protein>
<dbReference type="GO" id="GO:0000993">
    <property type="term" value="F:RNA polymerase II complex binding"/>
    <property type="evidence" value="ECO:0007669"/>
    <property type="project" value="TreeGrafter"/>
</dbReference>
<dbReference type="InterPro" id="IPR056836">
    <property type="entry name" value="ARM_TT21_4th"/>
</dbReference>
<reference evidence="7 8" key="1">
    <citation type="submission" date="2016-03" db="EMBL/GenBank/DDBJ databases">
        <title>Cyphomyrmex costatus WGS genome.</title>
        <authorList>
            <person name="Nygaard S."/>
            <person name="Hu H."/>
            <person name="Boomsma J."/>
            <person name="Zhang G."/>
        </authorList>
    </citation>
    <scope>NUCLEOTIDE SEQUENCE [LARGE SCALE GENOMIC DNA]</scope>
    <source>
        <strain evidence="7">MS0001</strain>
        <tissue evidence="7">Whole body</tissue>
    </source>
</reference>
<dbReference type="GO" id="GO:0016593">
    <property type="term" value="C:Cdc73/Paf1 complex"/>
    <property type="evidence" value="ECO:0007669"/>
    <property type="project" value="TreeGrafter"/>
</dbReference>
<dbReference type="FunFam" id="1.25.40.10:FF:000289">
    <property type="entry name" value="RNA polymerase-associated protein CTR9 homolog"/>
    <property type="match status" value="1"/>
</dbReference>